<evidence type="ECO:0000313" key="3">
    <source>
        <dbReference type="EMBL" id="TFZ41918.1"/>
    </source>
</evidence>
<dbReference type="PROSITE" id="PS50853">
    <property type="entry name" value="FN3"/>
    <property type="match status" value="1"/>
</dbReference>
<dbReference type="InterPro" id="IPR003343">
    <property type="entry name" value="Big_2"/>
</dbReference>
<feature type="domain" description="Fibronectin type-III" evidence="1">
    <location>
        <begin position="1"/>
        <end position="59"/>
    </location>
</feature>
<dbReference type="Gene3D" id="2.60.40.10">
    <property type="entry name" value="Immunoglobulins"/>
    <property type="match status" value="1"/>
</dbReference>
<dbReference type="InterPro" id="IPR008964">
    <property type="entry name" value="Invasin/intimin_cell_adhesion"/>
</dbReference>
<dbReference type="InterPro" id="IPR003961">
    <property type="entry name" value="FN3_dom"/>
</dbReference>
<dbReference type="Gene3D" id="2.60.40.1080">
    <property type="match status" value="1"/>
</dbReference>
<dbReference type="SMART" id="SM00635">
    <property type="entry name" value="BID_2"/>
    <property type="match status" value="1"/>
</dbReference>
<reference evidence="2 4" key="2">
    <citation type="journal article" date="2020" name="Int. J. Syst. Evol. Microbiol.">
        <title>Vagococcus xieshaowenii sp. nov., isolated from snow finch (Montifringilla taczanowskii) cloacal content.</title>
        <authorList>
            <person name="Ge Y."/>
            <person name="Yang J."/>
            <person name="Lai X.H."/>
            <person name="Zhang G."/>
            <person name="Jin D."/>
            <person name="Lu S."/>
            <person name="Wang B."/>
            <person name="Huang Y."/>
            <person name="Huang Y."/>
            <person name="Ren Z."/>
            <person name="Zhang X."/>
            <person name="Xu J."/>
        </authorList>
    </citation>
    <scope>NUCLEOTIDE SEQUENCE [LARGE SCALE GENOMIC DNA]</scope>
    <source>
        <strain evidence="2">Personal::cf-49</strain>
        <strain evidence="4">personal::cf-49</strain>
    </source>
</reference>
<protein>
    <recommendedName>
        <fullName evidence="1">Fibronectin type-III domain-containing protein</fullName>
    </recommendedName>
</protein>
<dbReference type="InterPro" id="IPR036116">
    <property type="entry name" value="FN3_sf"/>
</dbReference>
<evidence type="ECO:0000259" key="1">
    <source>
        <dbReference type="PROSITE" id="PS50853"/>
    </source>
</evidence>
<reference evidence="3 5" key="1">
    <citation type="submission" date="2019-03" db="EMBL/GenBank/DDBJ databases">
        <title>Vagococcus sp. was isolated fron gut of Carduelis flavirostris.</title>
        <authorList>
            <person name="Ge Y."/>
        </authorList>
    </citation>
    <scope>NUCLEOTIDE SEQUENCE [LARGE SCALE GENOMIC DNA]</scope>
    <source>
        <strain evidence="3 5">CF-210</strain>
    </source>
</reference>
<accession>A0AAJ5JMG3</accession>
<dbReference type="EMBL" id="CP038865">
    <property type="protein sequence ID" value="QCA28263.1"/>
    <property type="molecule type" value="Genomic_DNA"/>
</dbReference>
<dbReference type="CDD" id="cd00063">
    <property type="entry name" value="FN3"/>
    <property type="match status" value="1"/>
</dbReference>
<name>A0AAJ5JMG3_9ENTE</name>
<gene>
    <name evidence="3" type="ORF">E4031_04815</name>
    <name evidence="2" type="ORF">E4Z98_02635</name>
</gene>
<evidence type="ECO:0000313" key="4">
    <source>
        <dbReference type="Proteomes" id="UP000296883"/>
    </source>
</evidence>
<dbReference type="AlphaFoldDB" id="A0AAJ5JMG3"/>
<dbReference type="RefSeq" id="WP_135254306.1">
    <property type="nucleotide sequence ID" value="NZ_CP038865.1"/>
</dbReference>
<evidence type="ECO:0000313" key="2">
    <source>
        <dbReference type="EMBL" id="QCA28263.1"/>
    </source>
</evidence>
<dbReference type="Proteomes" id="UP000297725">
    <property type="component" value="Unassembled WGS sequence"/>
</dbReference>
<organism evidence="3 5">
    <name type="scientific">Vagococcus xieshaowenii</name>
    <dbReference type="NCBI Taxonomy" id="2562451"/>
    <lineage>
        <taxon>Bacteria</taxon>
        <taxon>Bacillati</taxon>
        <taxon>Bacillota</taxon>
        <taxon>Bacilli</taxon>
        <taxon>Lactobacillales</taxon>
        <taxon>Enterococcaceae</taxon>
        <taxon>Vagococcus</taxon>
    </lineage>
</organism>
<dbReference type="Proteomes" id="UP000296883">
    <property type="component" value="Chromosome"/>
</dbReference>
<dbReference type="EMBL" id="SRHU01000018">
    <property type="protein sequence ID" value="TFZ41918.1"/>
    <property type="molecule type" value="Genomic_DNA"/>
</dbReference>
<keyword evidence="4" id="KW-1185">Reference proteome</keyword>
<evidence type="ECO:0000313" key="5">
    <source>
        <dbReference type="Proteomes" id="UP000297725"/>
    </source>
</evidence>
<dbReference type="InterPro" id="IPR013783">
    <property type="entry name" value="Ig-like_fold"/>
</dbReference>
<dbReference type="SUPFAM" id="SSF49265">
    <property type="entry name" value="Fibronectin type III"/>
    <property type="match status" value="1"/>
</dbReference>
<proteinExistence type="predicted"/>
<sequence>MAISYKIYQDDVFLKEVTELTATITDLQPNTKYTFHVTEFDGVDESGKSNVVEFTTGTIAVESITLNATEQSIKKGETFQLTATITPEDATDKTITWTSSDEKVATVSNTGLITALLSGSATITASTSNGKTATCALTITPVIKVPTELTATNVTATSVTLGWKKGV</sequence>
<dbReference type="SUPFAM" id="SSF49373">
    <property type="entry name" value="Invasin/intimin cell-adhesion fragments"/>
    <property type="match status" value="1"/>
</dbReference>
<dbReference type="Pfam" id="PF02368">
    <property type="entry name" value="Big_2"/>
    <property type="match status" value="1"/>
</dbReference>